<dbReference type="EMBL" id="BQNB010009561">
    <property type="protein sequence ID" value="GJS65208.1"/>
    <property type="molecule type" value="Genomic_DNA"/>
</dbReference>
<name>A0ABQ4XJT2_9ASTR</name>
<accession>A0ABQ4XJT2</accession>
<protein>
    <submittedName>
        <fullName evidence="1">Uncharacterized protein</fullName>
    </submittedName>
</protein>
<gene>
    <name evidence="1" type="ORF">Tco_0679772</name>
</gene>
<reference evidence="1" key="1">
    <citation type="journal article" date="2022" name="Int. J. Mol. Sci.">
        <title>Draft Genome of Tanacetum Coccineum: Genomic Comparison of Closely Related Tanacetum-Family Plants.</title>
        <authorList>
            <person name="Yamashiro T."/>
            <person name="Shiraishi A."/>
            <person name="Nakayama K."/>
            <person name="Satake H."/>
        </authorList>
    </citation>
    <scope>NUCLEOTIDE SEQUENCE</scope>
</reference>
<evidence type="ECO:0000313" key="2">
    <source>
        <dbReference type="Proteomes" id="UP001151760"/>
    </source>
</evidence>
<organism evidence="1 2">
    <name type="scientific">Tanacetum coccineum</name>
    <dbReference type="NCBI Taxonomy" id="301880"/>
    <lineage>
        <taxon>Eukaryota</taxon>
        <taxon>Viridiplantae</taxon>
        <taxon>Streptophyta</taxon>
        <taxon>Embryophyta</taxon>
        <taxon>Tracheophyta</taxon>
        <taxon>Spermatophyta</taxon>
        <taxon>Magnoliopsida</taxon>
        <taxon>eudicotyledons</taxon>
        <taxon>Gunneridae</taxon>
        <taxon>Pentapetalae</taxon>
        <taxon>asterids</taxon>
        <taxon>campanulids</taxon>
        <taxon>Asterales</taxon>
        <taxon>Asteraceae</taxon>
        <taxon>Asteroideae</taxon>
        <taxon>Anthemideae</taxon>
        <taxon>Anthemidinae</taxon>
        <taxon>Tanacetum</taxon>
    </lineage>
</organism>
<reference evidence="1" key="2">
    <citation type="submission" date="2022-01" db="EMBL/GenBank/DDBJ databases">
        <authorList>
            <person name="Yamashiro T."/>
            <person name="Shiraishi A."/>
            <person name="Satake H."/>
            <person name="Nakayama K."/>
        </authorList>
    </citation>
    <scope>NUCLEOTIDE SEQUENCE</scope>
</reference>
<keyword evidence="2" id="KW-1185">Reference proteome</keyword>
<sequence>MCSHGANTEGNRVLSLRDVCVDQLPCSWKGCVSYLDHLFHVEETNRWECVKRKERIRQSRKTSLYEEVRGCDVMITGSILDDMFVRLTESAEKTSGMKSKQVALSLVRVAGIRERKRQKENGEATRCEHYGGGSSNRVALDVAGSVVEQLARDDLDVDELEDWVVQEK</sequence>
<evidence type="ECO:0000313" key="1">
    <source>
        <dbReference type="EMBL" id="GJS65208.1"/>
    </source>
</evidence>
<comment type="caution">
    <text evidence="1">The sequence shown here is derived from an EMBL/GenBank/DDBJ whole genome shotgun (WGS) entry which is preliminary data.</text>
</comment>
<dbReference type="Proteomes" id="UP001151760">
    <property type="component" value="Unassembled WGS sequence"/>
</dbReference>
<proteinExistence type="predicted"/>